<reference evidence="3" key="1">
    <citation type="submission" date="2019-11" db="EMBL/GenBank/DDBJ databases">
        <title>Complete genome sequence of Corynebacterium kalinowskii 1959, a novel Corynebacterium species isolated from soil of a small paddock in Vilsendorf, Germany.</title>
        <authorList>
            <person name="Schaffert L."/>
            <person name="Ruwe M."/>
            <person name="Milse J."/>
            <person name="Hanuschka K."/>
            <person name="Ortseifen V."/>
            <person name="Droste J."/>
            <person name="Brandt D."/>
            <person name="Schlueter L."/>
            <person name="Kutter Y."/>
            <person name="Vinke S."/>
            <person name="Viehoefer P."/>
            <person name="Jacob L."/>
            <person name="Luebke N.-C."/>
            <person name="Schulte-Berndt E."/>
            <person name="Hain C."/>
            <person name="Linder M."/>
            <person name="Schmidt P."/>
            <person name="Wollenschlaeger L."/>
            <person name="Luttermann T."/>
            <person name="Thieme E."/>
            <person name="Hassa J."/>
            <person name="Haak M."/>
            <person name="Wittchen M."/>
            <person name="Mentz A."/>
            <person name="Persicke M."/>
            <person name="Busche T."/>
            <person name="Ruckert C."/>
        </authorList>
    </citation>
    <scope>NUCLEOTIDE SEQUENCE [LARGE SCALE GENOMIC DNA]</scope>
    <source>
        <strain evidence="3">1959</strain>
    </source>
</reference>
<keyword evidence="1" id="KW-1133">Transmembrane helix</keyword>
<evidence type="ECO:0000256" key="1">
    <source>
        <dbReference type="SAM" id="Phobius"/>
    </source>
</evidence>
<proteinExistence type="predicted"/>
<keyword evidence="1" id="KW-0472">Membrane</keyword>
<sequence>MDSYFFAAVGTAIAVTFLLRAIPFLIKTRLYGSPLLENFGRWMPQGAMLILLAYCLHGVNWGPTSNKVGYLLGLIVTVGVHLWRRNAVLSILAGTAVCVALTTALA</sequence>
<feature type="transmembrane region" description="Helical" evidence="1">
    <location>
        <begin position="88"/>
        <end position="105"/>
    </location>
</feature>
<organism evidence="2 3">
    <name type="scientific">Corynebacterium kalinowskii</name>
    <dbReference type="NCBI Taxonomy" id="2675216"/>
    <lineage>
        <taxon>Bacteria</taxon>
        <taxon>Bacillati</taxon>
        <taxon>Actinomycetota</taxon>
        <taxon>Actinomycetes</taxon>
        <taxon>Mycobacteriales</taxon>
        <taxon>Corynebacteriaceae</taxon>
        <taxon>Corynebacterium</taxon>
    </lineage>
</organism>
<dbReference type="PIRSF" id="PIRSF003203">
    <property type="entry name" value="AzlD"/>
    <property type="match status" value="1"/>
</dbReference>
<dbReference type="Pfam" id="PF05437">
    <property type="entry name" value="AzlD"/>
    <property type="match status" value="1"/>
</dbReference>
<keyword evidence="1" id="KW-0812">Transmembrane</keyword>
<accession>A0A6B8W0C2</accession>
<feature type="transmembrane region" description="Helical" evidence="1">
    <location>
        <begin position="46"/>
        <end position="62"/>
    </location>
</feature>
<dbReference type="AlphaFoldDB" id="A0A6B8W0C2"/>
<evidence type="ECO:0000313" key="2">
    <source>
        <dbReference type="EMBL" id="QGU01188.1"/>
    </source>
</evidence>
<dbReference type="InterPro" id="IPR008407">
    <property type="entry name" value="Brnchd-chn_aa_trnsp_AzlD"/>
</dbReference>
<name>A0A6B8W0C2_9CORY</name>
<dbReference type="KEGG" id="ckw:CKALI_01445"/>
<protein>
    <submittedName>
        <fullName evidence="2">Branched-chain amino acid transport protein (AzlD)</fullName>
    </submittedName>
</protein>
<evidence type="ECO:0000313" key="3">
    <source>
        <dbReference type="Proteomes" id="UP000427071"/>
    </source>
</evidence>
<dbReference type="Proteomes" id="UP000427071">
    <property type="component" value="Chromosome"/>
</dbReference>
<dbReference type="EMBL" id="CP046452">
    <property type="protein sequence ID" value="QGU01188.1"/>
    <property type="molecule type" value="Genomic_DNA"/>
</dbReference>
<feature type="transmembrane region" description="Helical" evidence="1">
    <location>
        <begin position="6"/>
        <end position="26"/>
    </location>
</feature>
<dbReference type="RefSeq" id="WP_231580503.1">
    <property type="nucleotide sequence ID" value="NZ_CP046452.1"/>
</dbReference>
<feature type="transmembrane region" description="Helical" evidence="1">
    <location>
        <begin position="68"/>
        <end position="83"/>
    </location>
</feature>
<gene>
    <name evidence="2" type="ORF">CKALI_01445</name>
</gene>
<keyword evidence="3" id="KW-1185">Reference proteome</keyword>